<dbReference type="Gene3D" id="3.40.50.720">
    <property type="entry name" value="NAD(P)-binding Rossmann-like Domain"/>
    <property type="match status" value="1"/>
</dbReference>
<dbReference type="Pfam" id="PF03807">
    <property type="entry name" value="F420_oxidored"/>
    <property type="match status" value="1"/>
</dbReference>
<sequence>MIKVVIIGGGNLATHLYQTLSLADHIEVIQIYNRNLKHLKFVQDPELAISDSAKIKDADLYLLAIKDEAIAEFAENLSGKDGIIAHCSGSQNLNQLSKMKNYGVFYPLQSFSKDKPVNFKKIPICIEANNTANLKRLKEIAHQISDQVFEVDSEQRKALHLSAVFVNNFTNHLFTIASDYCEENELPFNILLPLIRETVAKIDTLPPYSAQTGPALRNDQKTISAHLEMLNPDRKKIYTILTESIQKVHGKKL</sequence>
<name>A0A1L3J2T8_9FLAO</name>
<dbReference type="STRING" id="1913577.LPB144_02990"/>
<evidence type="ECO:0000259" key="1">
    <source>
        <dbReference type="Pfam" id="PF03807"/>
    </source>
</evidence>
<evidence type="ECO:0000259" key="2">
    <source>
        <dbReference type="Pfam" id="PF10728"/>
    </source>
</evidence>
<dbReference type="Proteomes" id="UP000182510">
    <property type="component" value="Chromosome"/>
</dbReference>
<reference evidence="3 4" key="1">
    <citation type="submission" date="2016-11" db="EMBL/GenBank/DDBJ databases">
        <title>Gramella sp. LPB0144 isolated from marine environment.</title>
        <authorList>
            <person name="Kim E."/>
            <person name="Yi H."/>
        </authorList>
    </citation>
    <scope>NUCLEOTIDE SEQUENCE [LARGE SCALE GENOMIC DNA]</scope>
    <source>
        <strain evidence="3 4">LPB0144</strain>
    </source>
</reference>
<dbReference type="AlphaFoldDB" id="A0A1L3J2T8"/>
<evidence type="ECO:0000313" key="4">
    <source>
        <dbReference type="Proteomes" id="UP000182510"/>
    </source>
</evidence>
<dbReference type="InterPro" id="IPR036291">
    <property type="entry name" value="NAD(P)-bd_dom_sf"/>
</dbReference>
<feature type="domain" description="Pyrroline-5-carboxylate reductase catalytic N-terminal" evidence="1">
    <location>
        <begin position="3"/>
        <end position="77"/>
    </location>
</feature>
<dbReference type="Gene3D" id="1.10.1040.20">
    <property type="entry name" value="ProC-like, C-terminal domain"/>
    <property type="match status" value="1"/>
</dbReference>
<dbReference type="SUPFAM" id="SSF51735">
    <property type="entry name" value="NAD(P)-binding Rossmann-fold domains"/>
    <property type="match status" value="1"/>
</dbReference>
<accession>A0A1L3J2T8</accession>
<dbReference type="OrthoDB" id="9810755at2"/>
<dbReference type="Pfam" id="PF10728">
    <property type="entry name" value="DUF2520"/>
    <property type="match status" value="1"/>
</dbReference>
<organism evidence="3 4">
    <name type="scientific">Christiangramia salexigens</name>
    <dbReference type="NCBI Taxonomy" id="1913577"/>
    <lineage>
        <taxon>Bacteria</taxon>
        <taxon>Pseudomonadati</taxon>
        <taxon>Bacteroidota</taxon>
        <taxon>Flavobacteriia</taxon>
        <taxon>Flavobacteriales</taxon>
        <taxon>Flavobacteriaceae</taxon>
        <taxon>Christiangramia</taxon>
    </lineage>
</organism>
<dbReference type="PANTHER" id="PTHR40459:SF1">
    <property type="entry name" value="CONSERVED HYPOTHETICAL ALANINE AND LEUCINE RICH PROTEIN"/>
    <property type="match status" value="1"/>
</dbReference>
<feature type="domain" description="DUF2520" evidence="2">
    <location>
        <begin position="122"/>
        <end position="245"/>
    </location>
</feature>
<dbReference type="PANTHER" id="PTHR40459">
    <property type="entry name" value="CONSERVED HYPOTHETICAL ALANINE AND LEUCINE RICH PROTEIN"/>
    <property type="match status" value="1"/>
</dbReference>
<dbReference type="InterPro" id="IPR028939">
    <property type="entry name" value="P5C_Rdtase_cat_N"/>
</dbReference>
<dbReference type="SUPFAM" id="SSF48179">
    <property type="entry name" value="6-phosphogluconate dehydrogenase C-terminal domain-like"/>
    <property type="match status" value="1"/>
</dbReference>
<dbReference type="KEGG" id="grl:LPB144_02990"/>
<proteinExistence type="predicted"/>
<dbReference type="InterPro" id="IPR008927">
    <property type="entry name" value="6-PGluconate_DH-like_C_sf"/>
</dbReference>
<gene>
    <name evidence="3" type="ORF">LPB144_02990</name>
</gene>
<dbReference type="InterPro" id="IPR037108">
    <property type="entry name" value="TM1727-like_C_sf"/>
</dbReference>
<dbReference type="EMBL" id="CP018153">
    <property type="protein sequence ID" value="APG59435.1"/>
    <property type="molecule type" value="Genomic_DNA"/>
</dbReference>
<dbReference type="InterPro" id="IPR018931">
    <property type="entry name" value="DUF2520"/>
</dbReference>
<evidence type="ECO:0000313" key="3">
    <source>
        <dbReference type="EMBL" id="APG59435.1"/>
    </source>
</evidence>
<dbReference type="RefSeq" id="WP_072552090.1">
    <property type="nucleotide sequence ID" value="NZ_CP018153.1"/>
</dbReference>
<protein>
    <submittedName>
        <fullName evidence="3">Uncharacterized protein</fullName>
    </submittedName>
</protein>
<keyword evidence="4" id="KW-1185">Reference proteome</keyword>